<dbReference type="Pfam" id="PF04055">
    <property type="entry name" value="Radical_SAM"/>
    <property type="match status" value="1"/>
</dbReference>
<dbReference type="Gene3D" id="3.20.20.70">
    <property type="entry name" value="Aldolase class I"/>
    <property type="match status" value="1"/>
</dbReference>
<evidence type="ECO:0000259" key="5">
    <source>
        <dbReference type="Pfam" id="PF04055"/>
    </source>
</evidence>
<proteinExistence type="predicted"/>
<dbReference type="SUPFAM" id="SSF102114">
    <property type="entry name" value="Radical SAM enzymes"/>
    <property type="match status" value="1"/>
</dbReference>
<sequence length="359" mass="40027">MVDGHKSFDQSAEIALLLHMPIYYSGLVVETTNRCNAKCAMCYQSASPKGSETLGLSSLDTDVIRRCIREAADIETIGSRFHLAGGEAFMYLDDVYALFAEARDAGYEQITGTTNGFWGRTLPKAREVCARLRQSGVTSLELSWDYWHQPFVSGDAVSNCLIACQEVEIETNLRLLTTKQHSMEEALAALRPEAIDAASRMTSGPVFATGRAAKELDAEEFYHSRSSLDDNCHRVLNLTINAFGHVFPCCAGFDQTRNYIMGDVKEERLDTIVERMNNDPLVRKIVFSGIRSLVPILQESGHDIDDQYFNICHLCYTIFSTPEYVASLQAYMDNRKQESLTRIVAQLEQAAGSQGGQRI</sequence>
<protein>
    <submittedName>
        <fullName evidence="7">Radical SAM/SPASM domain-containing protein</fullName>
    </submittedName>
</protein>
<dbReference type="InterPro" id="IPR023885">
    <property type="entry name" value="4Fe4S-binding_SPASM_dom"/>
</dbReference>
<dbReference type="CDD" id="cd21109">
    <property type="entry name" value="SPASM"/>
    <property type="match status" value="1"/>
</dbReference>
<keyword evidence="1" id="KW-0949">S-adenosyl-L-methionine</keyword>
<name>A0ABW3HKQ6_9BACL</name>
<evidence type="ECO:0000259" key="6">
    <source>
        <dbReference type="Pfam" id="PF13186"/>
    </source>
</evidence>
<dbReference type="Proteomes" id="UP001596989">
    <property type="component" value="Unassembled WGS sequence"/>
</dbReference>
<dbReference type="CDD" id="cd01335">
    <property type="entry name" value="Radical_SAM"/>
    <property type="match status" value="1"/>
</dbReference>
<dbReference type="InterPro" id="IPR007197">
    <property type="entry name" value="rSAM"/>
</dbReference>
<dbReference type="InterPro" id="IPR013785">
    <property type="entry name" value="Aldolase_TIM"/>
</dbReference>
<dbReference type="InterPro" id="IPR050377">
    <property type="entry name" value="Radical_SAM_PqqE_MftC-like"/>
</dbReference>
<dbReference type="PANTHER" id="PTHR11228:SF7">
    <property type="entry name" value="PQQA PEPTIDE CYCLASE"/>
    <property type="match status" value="1"/>
</dbReference>
<evidence type="ECO:0000256" key="4">
    <source>
        <dbReference type="ARBA" id="ARBA00023014"/>
    </source>
</evidence>
<organism evidence="7 8">
    <name type="scientific">Paenibacillus chungangensis</name>
    <dbReference type="NCBI Taxonomy" id="696535"/>
    <lineage>
        <taxon>Bacteria</taxon>
        <taxon>Bacillati</taxon>
        <taxon>Bacillota</taxon>
        <taxon>Bacilli</taxon>
        <taxon>Bacillales</taxon>
        <taxon>Paenibacillaceae</taxon>
        <taxon>Paenibacillus</taxon>
    </lineage>
</organism>
<keyword evidence="8" id="KW-1185">Reference proteome</keyword>
<evidence type="ECO:0000256" key="3">
    <source>
        <dbReference type="ARBA" id="ARBA00023004"/>
    </source>
</evidence>
<evidence type="ECO:0000313" key="8">
    <source>
        <dbReference type="Proteomes" id="UP001596989"/>
    </source>
</evidence>
<dbReference type="Pfam" id="PF13186">
    <property type="entry name" value="SPASM"/>
    <property type="match status" value="1"/>
</dbReference>
<feature type="domain" description="4Fe4S-binding SPASM" evidence="6">
    <location>
        <begin position="237"/>
        <end position="278"/>
    </location>
</feature>
<dbReference type="RefSeq" id="WP_377561638.1">
    <property type="nucleotide sequence ID" value="NZ_JBHTJZ010000004.1"/>
</dbReference>
<dbReference type="EMBL" id="JBHTJZ010000004">
    <property type="protein sequence ID" value="MFD0958009.1"/>
    <property type="molecule type" value="Genomic_DNA"/>
</dbReference>
<dbReference type="SFLD" id="SFLDS00029">
    <property type="entry name" value="Radical_SAM"/>
    <property type="match status" value="1"/>
</dbReference>
<evidence type="ECO:0000313" key="7">
    <source>
        <dbReference type="EMBL" id="MFD0958009.1"/>
    </source>
</evidence>
<evidence type="ECO:0000256" key="1">
    <source>
        <dbReference type="ARBA" id="ARBA00022691"/>
    </source>
</evidence>
<evidence type="ECO:0000256" key="2">
    <source>
        <dbReference type="ARBA" id="ARBA00022723"/>
    </source>
</evidence>
<keyword evidence="4" id="KW-0411">Iron-sulfur</keyword>
<dbReference type="PANTHER" id="PTHR11228">
    <property type="entry name" value="RADICAL SAM DOMAIN PROTEIN"/>
    <property type="match status" value="1"/>
</dbReference>
<gene>
    <name evidence="7" type="ORF">ACFQ2I_01260</name>
</gene>
<accession>A0ABW3HKQ6</accession>
<feature type="domain" description="Radical SAM core" evidence="5">
    <location>
        <begin position="29"/>
        <end position="148"/>
    </location>
</feature>
<keyword evidence="3" id="KW-0408">Iron</keyword>
<comment type="caution">
    <text evidence="7">The sequence shown here is derived from an EMBL/GenBank/DDBJ whole genome shotgun (WGS) entry which is preliminary data.</text>
</comment>
<dbReference type="InterPro" id="IPR058240">
    <property type="entry name" value="rSAM_sf"/>
</dbReference>
<dbReference type="SFLD" id="SFLDG01067">
    <property type="entry name" value="SPASM/twitch_domain_containing"/>
    <property type="match status" value="1"/>
</dbReference>
<reference evidence="8" key="1">
    <citation type="journal article" date="2019" name="Int. J. Syst. Evol. Microbiol.">
        <title>The Global Catalogue of Microorganisms (GCM) 10K type strain sequencing project: providing services to taxonomists for standard genome sequencing and annotation.</title>
        <authorList>
            <consortium name="The Broad Institute Genomics Platform"/>
            <consortium name="The Broad Institute Genome Sequencing Center for Infectious Disease"/>
            <person name="Wu L."/>
            <person name="Ma J."/>
        </authorList>
    </citation>
    <scope>NUCLEOTIDE SEQUENCE [LARGE SCALE GENOMIC DNA]</scope>
    <source>
        <strain evidence="8">CCUG 59129</strain>
    </source>
</reference>
<keyword evidence="2" id="KW-0479">Metal-binding</keyword>